<dbReference type="KEGG" id="pani:DCO16_09000"/>
<accession>A0A6M9PLR2</accession>
<dbReference type="Proteomes" id="UP000500806">
    <property type="component" value="Chromosome"/>
</dbReference>
<feature type="transmembrane region" description="Helical" evidence="1">
    <location>
        <begin position="12"/>
        <end position="31"/>
    </location>
</feature>
<dbReference type="SUPFAM" id="SSF88697">
    <property type="entry name" value="PUA domain-like"/>
    <property type="match status" value="1"/>
</dbReference>
<dbReference type="PANTHER" id="PTHR46732">
    <property type="entry name" value="ATP-DEPENDENT PROTEASE LA (LON) DOMAIN PROTEIN"/>
    <property type="match status" value="1"/>
</dbReference>
<organism evidence="3 4">
    <name type="scientific">Polynucleobacter antarcticus</name>
    <dbReference type="NCBI Taxonomy" id="1743162"/>
    <lineage>
        <taxon>Bacteria</taxon>
        <taxon>Pseudomonadati</taxon>
        <taxon>Pseudomonadota</taxon>
        <taxon>Betaproteobacteria</taxon>
        <taxon>Burkholderiales</taxon>
        <taxon>Burkholderiaceae</taxon>
        <taxon>Polynucleobacter</taxon>
    </lineage>
</organism>
<dbReference type="PROSITE" id="PS51787">
    <property type="entry name" value="LON_N"/>
    <property type="match status" value="1"/>
</dbReference>
<dbReference type="Gene3D" id="2.30.130.40">
    <property type="entry name" value="LON domain-like"/>
    <property type="match status" value="1"/>
</dbReference>
<dbReference type="Pfam" id="PF02190">
    <property type="entry name" value="LON_substr_bdg"/>
    <property type="match status" value="1"/>
</dbReference>
<keyword evidence="4" id="KW-1185">Reference proteome</keyword>
<dbReference type="InterPro" id="IPR046336">
    <property type="entry name" value="Lon_prtase_N_sf"/>
</dbReference>
<dbReference type="AlphaFoldDB" id="A0A6M9PLR2"/>
<evidence type="ECO:0000313" key="4">
    <source>
        <dbReference type="Proteomes" id="UP000500806"/>
    </source>
</evidence>
<dbReference type="RefSeq" id="WP_173943342.1">
    <property type="nucleotide sequence ID" value="NZ_CBCSCD010000001.1"/>
</dbReference>
<dbReference type="SMART" id="SM00464">
    <property type="entry name" value="LON"/>
    <property type="match status" value="1"/>
</dbReference>
<evidence type="ECO:0000313" key="3">
    <source>
        <dbReference type="EMBL" id="QKM63174.1"/>
    </source>
</evidence>
<gene>
    <name evidence="3" type="ORF">DCO16_09000</name>
</gene>
<sequence length="214" mass="24195">MSKITSPKQKVPLFPLGTVLFPGGVIALKIFEARYLDMIKRCMREKTEFGVVSIIQSADPEREDAPVVFSSIGTLAQIEDFDPIQPALYMTRSLGTQRFKILSTQQEPDGLWMGEIELLENDPLIPIPQEHQSISALLEEIIAVIKNEDLLGDAPFKQPYKIDDCGWVANRLAELLPISLEQKNHLLGQINPRIRLDLITEIIEDDDLRKIVIH</sequence>
<dbReference type="EMBL" id="CP028941">
    <property type="protein sequence ID" value="QKM63174.1"/>
    <property type="molecule type" value="Genomic_DNA"/>
</dbReference>
<dbReference type="Gene3D" id="1.10.4060.10">
    <property type="entry name" value="BPP1347 like domain"/>
    <property type="match status" value="1"/>
</dbReference>
<evidence type="ECO:0000256" key="1">
    <source>
        <dbReference type="SAM" id="Phobius"/>
    </source>
</evidence>
<feature type="domain" description="Lon N-terminal" evidence="2">
    <location>
        <begin position="11"/>
        <end position="207"/>
    </location>
</feature>
<reference evidence="3 4" key="1">
    <citation type="submission" date="2018-04" db="EMBL/GenBank/DDBJ databases">
        <title>Polynucleobacter sp. LimPoW16 genome.</title>
        <authorList>
            <person name="Hahn M.W."/>
        </authorList>
    </citation>
    <scope>NUCLEOTIDE SEQUENCE [LARGE SCALE GENOMIC DNA]</scope>
    <source>
        <strain evidence="3 4">LimPoW16</strain>
    </source>
</reference>
<dbReference type="InterPro" id="IPR003111">
    <property type="entry name" value="Lon_prtase_N"/>
</dbReference>
<name>A0A6M9PLR2_9BURK</name>
<keyword evidence="1" id="KW-0472">Membrane</keyword>
<evidence type="ECO:0000259" key="2">
    <source>
        <dbReference type="PROSITE" id="PS51787"/>
    </source>
</evidence>
<proteinExistence type="predicted"/>
<dbReference type="InterPro" id="IPR015947">
    <property type="entry name" value="PUA-like_sf"/>
</dbReference>
<dbReference type="PANTHER" id="PTHR46732:SF8">
    <property type="entry name" value="ATP-DEPENDENT PROTEASE LA (LON) DOMAIN PROTEIN"/>
    <property type="match status" value="1"/>
</dbReference>
<keyword evidence="1" id="KW-1133">Transmembrane helix</keyword>
<keyword evidence="1" id="KW-0812">Transmembrane</keyword>
<protein>
    <submittedName>
        <fullName evidence="3">Peptidase S16</fullName>
    </submittedName>
</protein>